<dbReference type="Pfam" id="PF05651">
    <property type="entry name" value="Diacid_rec"/>
    <property type="match status" value="1"/>
</dbReference>
<evidence type="ECO:0000259" key="1">
    <source>
        <dbReference type="Pfam" id="PF05651"/>
    </source>
</evidence>
<comment type="caution">
    <text evidence="2">The sequence shown here is derived from an EMBL/GenBank/DDBJ whole genome shotgun (WGS) entry which is preliminary data.</text>
</comment>
<keyword evidence="3" id="KW-1185">Reference proteome</keyword>
<name>A0ABW3TWF1_9BACL</name>
<reference evidence="3" key="1">
    <citation type="journal article" date="2019" name="Int. J. Syst. Evol. Microbiol.">
        <title>The Global Catalogue of Microorganisms (GCM) 10K type strain sequencing project: providing services to taxonomists for standard genome sequencing and annotation.</title>
        <authorList>
            <consortium name="The Broad Institute Genomics Platform"/>
            <consortium name="The Broad Institute Genome Sequencing Center for Infectious Disease"/>
            <person name="Wu L."/>
            <person name="Ma J."/>
        </authorList>
    </citation>
    <scope>NUCLEOTIDE SEQUENCE [LARGE SCALE GENOMIC DNA]</scope>
    <source>
        <strain evidence="3">CCUG 53915</strain>
    </source>
</reference>
<dbReference type="RefSeq" id="WP_381480165.1">
    <property type="nucleotide sequence ID" value="NZ_JBHTLT010000033.1"/>
</dbReference>
<dbReference type="InterPro" id="IPR008599">
    <property type="entry name" value="Diacid_rec"/>
</dbReference>
<proteinExistence type="predicted"/>
<organism evidence="2 3">
    <name type="scientific">Sporosarcina contaminans</name>
    <dbReference type="NCBI Taxonomy" id="633403"/>
    <lineage>
        <taxon>Bacteria</taxon>
        <taxon>Bacillati</taxon>
        <taxon>Bacillota</taxon>
        <taxon>Bacilli</taxon>
        <taxon>Bacillales</taxon>
        <taxon>Caryophanaceae</taxon>
        <taxon>Sporosarcina</taxon>
    </lineage>
</organism>
<dbReference type="EMBL" id="JBHTLT010000033">
    <property type="protein sequence ID" value="MFD1204823.1"/>
    <property type="molecule type" value="Genomic_DNA"/>
</dbReference>
<sequence length="120" mass="13489">MFKFDRLGEEIVSEIAELIKEDVILTDRRGFIQASTDKERINQFHEGALISLREKKILHMSDKEVKTLQGVRNGVVMPIVIDGQAIAGLGITGDPQVIHPQAQLITIDKDFILIELAMCY</sequence>
<accession>A0ABW3TWF1</accession>
<feature type="domain" description="Putative sugar diacid recognition" evidence="1">
    <location>
        <begin position="7"/>
        <end position="112"/>
    </location>
</feature>
<gene>
    <name evidence="2" type="ORF">ACFQ38_06890</name>
</gene>
<dbReference type="Proteomes" id="UP001597231">
    <property type="component" value="Unassembled WGS sequence"/>
</dbReference>
<evidence type="ECO:0000313" key="2">
    <source>
        <dbReference type="EMBL" id="MFD1204823.1"/>
    </source>
</evidence>
<evidence type="ECO:0000313" key="3">
    <source>
        <dbReference type="Proteomes" id="UP001597231"/>
    </source>
</evidence>
<protein>
    <submittedName>
        <fullName evidence="2">Sugar diacid recognition domain-containing protein</fullName>
    </submittedName>
</protein>